<evidence type="ECO:0000256" key="1">
    <source>
        <dbReference type="SAM" id="SignalP"/>
    </source>
</evidence>
<proteinExistence type="predicted"/>
<evidence type="ECO:0000259" key="2">
    <source>
        <dbReference type="SMART" id="SM00460"/>
    </source>
</evidence>
<protein>
    <recommendedName>
        <fullName evidence="2">Transglutaminase-like domain-containing protein</fullName>
    </recommendedName>
</protein>
<reference evidence="3 4" key="1">
    <citation type="submission" date="2019-10" db="EMBL/GenBank/DDBJ databases">
        <title>Taxonomy of Antarctic Massilia spp.: description of Massilia rubra sp. nov., Massilia aquatica sp. nov., Massilia mucilaginosa sp. nov., Massilia frigida sp. nov. isolated from streams, lakes and regoliths.</title>
        <authorList>
            <person name="Holochova P."/>
            <person name="Sedlacek I."/>
            <person name="Kralova S."/>
            <person name="Maslanova I."/>
            <person name="Busse H.-J."/>
            <person name="Stankova E."/>
            <person name="Vrbovska V."/>
            <person name="Kovarovic V."/>
            <person name="Bartak M."/>
            <person name="Svec P."/>
            <person name="Pantucek R."/>
        </authorList>
    </citation>
    <scope>NUCLEOTIDE SEQUENCE [LARGE SCALE GENOMIC DNA]</scope>
    <source>
        <strain evidence="3 4">CCM 8694</strain>
    </source>
</reference>
<organism evidence="3 4">
    <name type="scientific">Massilia genomosp. 1</name>
    <dbReference type="NCBI Taxonomy" id="2609280"/>
    <lineage>
        <taxon>Bacteria</taxon>
        <taxon>Pseudomonadati</taxon>
        <taxon>Pseudomonadota</taxon>
        <taxon>Betaproteobacteria</taxon>
        <taxon>Burkholderiales</taxon>
        <taxon>Oxalobacteraceae</taxon>
        <taxon>Telluria group</taxon>
        <taxon>Massilia</taxon>
    </lineage>
</organism>
<dbReference type="PANTHER" id="PTHR33490:SF3">
    <property type="entry name" value="CONSERVED INTEGRAL MEMBRANE PROTEIN"/>
    <property type="match status" value="1"/>
</dbReference>
<dbReference type="SUPFAM" id="SSF54001">
    <property type="entry name" value="Cysteine proteinases"/>
    <property type="match status" value="1"/>
</dbReference>
<dbReference type="InterPro" id="IPR002931">
    <property type="entry name" value="Transglutaminase-like"/>
</dbReference>
<dbReference type="RefSeq" id="WP_167239888.1">
    <property type="nucleotide sequence ID" value="NZ_WHJF01000106.1"/>
</dbReference>
<dbReference type="Pfam" id="PF01841">
    <property type="entry name" value="Transglut_core"/>
    <property type="match status" value="1"/>
</dbReference>
<feature type="chain" id="PRO_5045224459" description="Transglutaminase-like domain-containing protein" evidence="1">
    <location>
        <begin position="29"/>
        <end position="291"/>
    </location>
</feature>
<dbReference type="EMBL" id="WHJF01000106">
    <property type="protein sequence ID" value="NHZ65971.1"/>
    <property type="molecule type" value="Genomic_DNA"/>
</dbReference>
<dbReference type="InterPro" id="IPR038765">
    <property type="entry name" value="Papain-like_cys_pep_sf"/>
</dbReference>
<evidence type="ECO:0000313" key="3">
    <source>
        <dbReference type="EMBL" id="NHZ65971.1"/>
    </source>
</evidence>
<accession>A0ABX0MT93</accession>
<dbReference type="PANTHER" id="PTHR33490">
    <property type="entry name" value="BLR5614 PROTEIN-RELATED"/>
    <property type="match status" value="1"/>
</dbReference>
<keyword evidence="1" id="KW-0732">Signal</keyword>
<comment type="caution">
    <text evidence="3">The sequence shown here is derived from an EMBL/GenBank/DDBJ whole genome shotgun (WGS) entry which is preliminary data.</text>
</comment>
<feature type="signal peptide" evidence="1">
    <location>
        <begin position="1"/>
        <end position="28"/>
    </location>
</feature>
<dbReference type="SMART" id="SM00460">
    <property type="entry name" value="TGc"/>
    <property type="match status" value="1"/>
</dbReference>
<dbReference type="Gene3D" id="3.10.620.30">
    <property type="match status" value="1"/>
</dbReference>
<dbReference type="Proteomes" id="UP000610594">
    <property type="component" value="Unassembled WGS sequence"/>
</dbReference>
<name>A0ABX0MT93_9BURK</name>
<feature type="domain" description="Transglutaminase-like" evidence="2">
    <location>
        <begin position="187"/>
        <end position="251"/>
    </location>
</feature>
<keyword evidence="4" id="KW-1185">Reference proteome</keyword>
<gene>
    <name evidence="3" type="ORF">F1735_27355</name>
</gene>
<evidence type="ECO:0000313" key="4">
    <source>
        <dbReference type="Proteomes" id="UP000610594"/>
    </source>
</evidence>
<sequence length="291" mass="32294">MKRRSVLKAGLAARLCMPPLLLARPARADQDAPGRRLRFAITFINPFERELANQAFWCYLPAELAPRQRLRQVQVSMPHTMHSDALGHRILGLSFARFPGMGQKVVTLTTEVDASPAADTGLAAPPDGADWLRPERYVEADAEPIQALAALLRRPTAGETVRAIYDWVCANLIYAGYLADDFGALYALRQLGGDCTEYAGLVVALARANRIPARVLGGYVMMQDGVPRPQDYHNWADVFFDGAWRTVDAQKQSWLPPAGAYIAFRISRDALSNPVGQAHRYRTDGEMQVRF</sequence>